<dbReference type="EMBL" id="JAAVNE010000006">
    <property type="protein sequence ID" value="NKC30273.1"/>
    <property type="molecule type" value="Genomic_DNA"/>
</dbReference>
<keyword evidence="3" id="KW-1185">Reference proteome</keyword>
<evidence type="ECO:0000313" key="2">
    <source>
        <dbReference type="EMBL" id="NKC30273.1"/>
    </source>
</evidence>
<dbReference type="InterPro" id="IPR027417">
    <property type="entry name" value="P-loop_NTPase"/>
</dbReference>
<proteinExistence type="predicted"/>
<feature type="non-terminal residue" evidence="2">
    <location>
        <position position="247"/>
    </location>
</feature>
<evidence type="ECO:0000313" key="3">
    <source>
        <dbReference type="Proteomes" id="UP000787635"/>
    </source>
</evidence>
<dbReference type="PANTHER" id="PTHR35894">
    <property type="entry name" value="GENERAL SECRETION PATHWAY PROTEIN A-RELATED"/>
    <property type="match status" value="1"/>
</dbReference>
<reference evidence="2 3" key="1">
    <citation type="submission" date="2020-03" db="EMBL/GenBank/DDBJ databases">
        <title>Roseomonas selenitidurans sp. nov. isolated from urban soil.</title>
        <authorList>
            <person name="Liu H."/>
        </authorList>
    </citation>
    <scope>NUCLEOTIDE SEQUENCE [LARGE SCALE GENOMIC DNA]</scope>
    <source>
        <strain evidence="2 3">BU-1</strain>
    </source>
</reference>
<accession>A0ABX1DZI2</accession>
<sequence>MNDLPDRPAPATALRHAGWSEAWGALLAALAEGPGVVALLGPPGVGKTMMLGELERRLRQAGPGVHRVDFGDLAGPPAPGVLLVDEAERIGAPALEALARQTAGVAVLAALPGFAQRLQGLAHRRVILRPVRAGEVPAYVAARLAQLGVPSARLAPDGVAALGAASGGVPRLLNMLLGSALFTAGLDGAARVGAAQVQAAAAMLTLPKPQRGAPRPAPALASPPASAHPATARPAPAQARPWLLGGL</sequence>
<dbReference type="InterPro" id="IPR052026">
    <property type="entry name" value="ExeA_AAA_ATPase_DNA-bind"/>
</dbReference>
<dbReference type="SUPFAM" id="SSF52540">
    <property type="entry name" value="P-loop containing nucleoside triphosphate hydrolases"/>
    <property type="match status" value="1"/>
</dbReference>
<gene>
    <name evidence="2" type="ORF">HEQ75_05330</name>
</gene>
<evidence type="ECO:0000256" key="1">
    <source>
        <dbReference type="SAM" id="MobiDB-lite"/>
    </source>
</evidence>
<organism evidence="2 3">
    <name type="scientific">Falsiroseomonas selenitidurans</name>
    <dbReference type="NCBI Taxonomy" id="2716335"/>
    <lineage>
        <taxon>Bacteria</taxon>
        <taxon>Pseudomonadati</taxon>
        <taxon>Pseudomonadota</taxon>
        <taxon>Alphaproteobacteria</taxon>
        <taxon>Acetobacterales</taxon>
        <taxon>Roseomonadaceae</taxon>
        <taxon>Falsiroseomonas</taxon>
    </lineage>
</organism>
<dbReference type="Proteomes" id="UP000787635">
    <property type="component" value="Unassembled WGS sequence"/>
</dbReference>
<protein>
    <recommendedName>
        <fullName evidence="4">AAA+ ATPase domain-containing protein</fullName>
    </recommendedName>
</protein>
<name>A0ABX1DZI2_9PROT</name>
<feature type="region of interest" description="Disordered" evidence="1">
    <location>
        <begin position="208"/>
        <end position="239"/>
    </location>
</feature>
<dbReference type="PANTHER" id="PTHR35894:SF1">
    <property type="entry name" value="PHOSPHORIBULOKINASE _ URIDINE KINASE FAMILY"/>
    <property type="match status" value="1"/>
</dbReference>
<comment type="caution">
    <text evidence="2">The sequence shown here is derived from an EMBL/GenBank/DDBJ whole genome shotgun (WGS) entry which is preliminary data.</text>
</comment>
<evidence type="ECO:0008006" key="4">
    <source>
        <dbReference type="Google" id="ProtNLM"/>
    </source>
</evidence>